<comment type="caution">
    <text evidence="1">The sequence shown here is derived from an EMBL/GenBank/DDBJ whole genome shotgun (WGS) entry which is preliminary data.</text>
</comment>
<proteinExistence type="predicted"/>
<evidence type="ECO:0000313" key="1">
    <source>
        <dbReference type="EMBL" id="CAD8201920.1"/>
    </source>
</evidence>
<sequence>MIALKSCNFDLGNNKFYLINCFNKIESPLFQFLNWINQNNYLLNNTMILQNIKNNSINHNDESQCLFILIISLNDLEFCQFA</sequence>
<dbReference type="Proteomes" id="UP000683925">
    <property type="component" value="Unassembled WGS sequence"/>
</dbReference>
<evidence type="ECO:0000313" key="2">
    <source>
        <dbReference type="Proteomes" id="UP000683925"/>
    </source>
</evidence>
<organism evidence="1 2">
    <name type="scientific">Paramecium octaurelia</name>
    <dbReference type="NCBI Taxonomy" id="43137"/>
    <lineage>
        <taxon>Eukaryota</taxon>
        <taxon>Sar</taxon>
        <taxon>Alveolata</taxon>
        <taxon>Ciliophora</taxon>
        <taxon>Intramacronucleata</taxon>
        <taxon>Oligohymenophorea</taxon>
        <taxon>Peniculida</taxon>
        <taxon>Parameciidae</taxon>
        <taxon>Paramecium</taxon>
    </lineage>
</organism>
<dbReference type="EMBL" id="CAJJDP010000125">
    <property type="protein sequence ID" value="CAD8201920.1"/>
    <property type="molecule type" value="Genomic_DNA"/>
</dbReference>
<protein>
    <submittedName>
        <fullName evidence="1">Uncharacterized protein</fullName>
    </submittedName>
</protein>
<keyword evidence="2" id="KW-1185">Reference proteome</keyword>
<accession>A0A8S1XKF6</accession>
<name>A0A8S1XKF6_PAROT</name>
<gene>
    <name evidence="1" type="ORF">POCTA_138.1.T1250213</name>
</gene>
<dbReference type="AlphaFoldDB" id="A0A8S1XKF6"/>
<reference evidence="1" key="1">
    <citation type="submission" date="2021-01" db="EMBL/GenBank/DDBJ databases">
        <authorList>
            <consortium name="Genoscope - CEA"/>
            <person name="William W."/>
        </authorList>
    </citation>
    <scope>NUCLEOTIDE SEQUENCE</scope>
</reference>